<dbReference type="InterPro" id="IPR033870">
    <property type="entry name" value="FatB"/>
</dbReference>
<dbReference type="CDD" id="cd01140">
    <property type="entry name" value="FatB"/>
    <property type="match status" value="1"/>
</dbReference>
<dbReference type="PANTHER" id="PTHR30532">
    <property type="entry name" value="IRON III DICITRATE-BINDING PERIPLASMIC PROTEIN"/>
    <property type="match status" value="1"/>
</dbReference>
<dbReference type="Proteomes" id="UP000589351">
    <property type="component" value="Unassembled WGS sequence"/>
</dbReference>
<dbReference type="PROSITE" id="PS51257">
    <property type="entry name" value="PROKAR_LIPOPROTEIN"/>
    <property type="match status" value="1"/>
</dbReference>
<dbReference type="GO" id="GO:0030288">
    <property type="term" value="C:outer membrane-bounded periplasmic space"/>
    <property type="evidence" value="ECO:0007669"/>
    <property type="project" value="TreeGrafter"/>
</dbReference>
<name>A0A6V7R093_9STAP</name>
<dbReference type="Pfam" id="PF01497">
    <property type="entry name" value="Peripla_BP_2"/>
    <property type="match status" value="1"/>
</dbReference>
<sequence>MEMFKRFKYMILMSVFVLALAACGNSEESSEETTEETESGTEETTEESPDEANSGTIEIEDAHGTVEVPVNPETVVALDNRTFETLGDFGVELVAAPKDVMPADLGYYVDDEAVENIGNHREPNLEVIAAANPDLVIVGQRFASYYEDIKELVPEATVIDLNVDVSEETETPGENLVNGLKENTTILGQIFDKEAEAEEINANFDQSIEEVKNSYDGESTVMSLIVSGGETGFSAPHFGRVFGPMYEIFDWVPSLEVDSSSTDHQGDDVSVEAIADSNPDWLMVLDRDAAVGSEDSQPAADVIENSAALQNTTAVSEGNIVYAPADTYTNESIQTYTELFTDMAEAFNQ</sequence>
<dbReference type="SUPFAM" id="SSF53807">
    <property type="entry name" value="Helical backbone' metal receptor"/>
    <property type="match status" value="1"/>
</dbReference>
<accession>A0A6V7R093</accession>
<feature type="chain" id="PRO_5039620897" evidence="6">
    <location>
        <begin position="22"/>
        <end position="349"/>
    </location>
</feature>
<reference evidence="8 9" key="1">
    <citation type="submission" date="2020-07" db="EMBL/GenBank/DDBJ databases">
        <authorList>
            <person name="Criscuolo A."/>
        </authorList>
    </citation>
    <scope>NUCLEOTIDE SEQUENCE [LARGE SCALE GENOMIC DNA]</scope>
    <source>
        <strain evidence="8">CIP111649</strain>
    </source>
</reference>
<organism evidence="8 9">
    <name type="scientific">Jeotgalicoccus meleagridis</name>
    <dbReference type="NCBI Taxonomy" id="2759181"/>
    <lineage>
        <taxon>Bacteria</taxon>
        <taxon>Bacillati</taxon>
        <taxon>Bacillota</taxon>
        <taxon>Bacilli</taxon>
        <taxon>Bacillales</taxon>
        <taxon>Staphylococcaceae</taxon>
        <taxon>Jeotgalicoccus</taxon>
    </lineage>
</organism>
<evidence type="ECO:0000259" key="7">
    <source>
        <dbReference type="PROSITE" id="PS50983"/>
    </source>
</evidence>
<keyword evidence="4 6" id="KW-0732">Signal</keyword>
<dbReference type="PROSITE" id="PS50983">
    <property type="entry name" value="FE_B12_PBP"/>
    <property type="match status" value="1"/>
</dbReference>
<feature type="domain" description="Fe/B12 periplasmic-binding" evidence="7">
    <location>
        <begin position="74"/>
        <end position="349"/>
    </location>
</feature>
<evidence type="ECO:0000256" key="3">
    <source>
        <dbReference type="ARBA" id="ARBA00022448"/>
    </source>
</evidence>
<evidence type="ECO:0000256" key="1">
    <source>
        <dbReference type="ARBA" id="ARBA00004196"/>
    </source>
</evidence>
<evidence type="ECO:0000256" key="6">
    <source>
        <dbReference type="SAM" id="SignalP"/>
    </source>
</evidence>
<gene>
    <name evidence="8" type="primary">yclQ_1</name>
    <name evidence="8" type="ORF">JEODO184_00043</name>
</gene>
<dbReference type="PANTHER" id="PTHR30532:SF28">
    <property type="entry name" value="PETROBACTIN-BINDING PROTEIN YCLQ"/>
    <property type="match status" value="1"/>
</dbReference>
<evidence type="ECO:0000256" key="2">
    <source>
        <dbReference type="ARBA" id="ARBA00008814"/>
    </source>
</evidence>
<comment type="subcellular location">
    <subcellularLocation>
        <location evidence="1">Cell envelope</location>
    </subcellularLocation>
</comment>
<dbReference type="Gene3D" id="3.40.50.1980">
    <property type="entry name" value="Nitrogenase molybdenum iron protein domain"/>
    <property type="match status" value="2"/>
</dbReference>
<protein>
    <submittedName>
        <fullName evidence="8">Putative ABC transporter solute-binding protein YclQ</fullName>
    </submittedName>
</protein>
<dbReference type="EMBL" id="CAJEWD010000003">
    <property type="protein sequence ID" value="CAD2070747.1"/>
    <property type="molecule type" value="Genomic_DNA"/>
</dbReference>
<dbReference type="InterPro" id="IPR002491">
    <property type="entry name" value="ABC_transptr_periplasmic_BD"/>
</dbReference>
<evidence type="ECO:0000313" key="8">
    <source>
        <dbReference type="EMBL" id="CAD2070747.1"/>
    </source>
</evidence>
<evidence type="ECO:0000256" key="5">
    <source>
        <dbReference type="SAM" id="MobiDB-lite"/>
    </source>
</evidence>
<feature type="region of interest" description="Disordered" evidence="5">
    <location>
        <begin position="25"/>
        <end position="53"/>
    </location>
</feature>
<keyword evidence="3" id="KW-0813">Transport</keyword>
<evidence type="ECO:0000256" key="4">
    <source>
        <dbReference type="ARBA" id="ARBA00022729"/>
    </source>
</evidence>
<comment type="caution">
    <text evidence="8">The sequence shown here is derived from an EMBL/GenBank/DDBJ whole genome shotgun (WGS) entry which is preliminary data.</text>
</comment>
<feature type="compositionally biased region" description="Acidic residues" evidence="5">
    <location>
        <begin position="28"/>
        <end position="50"/>
    </location>
</feature>
<dbReference type="RefSeq" id="WP_183369086.1">
    <property type="nucleotide sequence ID" value="NZ_CAJEWD010000003.1"/>
</dbReference>
<dbReference type="GO" id="GO:1901678">
    <property type="term" value="P:iron coordination entity transport"/>
    <property type="evidence" value="ECO:0007669"/>
    <property type="project" value="UniProtKB-ARBA"/>
</dbReference>
<comment type="similarity">
    <text evidence="2">Belongs to the bacterial solute-binding protein 8 family.</text>
</comment>
<feature type="signal peptide" evidence="6">
    <location>
        <begin position="1"/>
        <end position="21"/>
    </location>
</feature>
<evidence type="ECO:0000313" key="9">
    <source>
        <dbReference type="Proteomes" id="UP000589351"/>
    </source>
</evidence>
<keyword evidence="9" id="KW-1185">Reference proteome</keyword>
<dbReference type="InterPro" id="IPR051313">
    <property type="entry name" value="Bact_iron-sidero_bind"/>
</dbReference>
<proteinExistence type="inferred from homology"/>
<dbReference type="AlphaFoldDB" id="A0A6V7R093"/>